<dbReference type="InterPro" id="IPR041698">
    <property type="entry name" value="Methyltransf_25"/>
</dbReference>
<evidence type="ECO:0000256" key="1">
    <source>
        <dbReference type="ARBA" id="ARBA00022603"/>
    </source>
</evidence>
<dbReference type="Proteomes" id="UP000614216">
    <property type="component" value="Unassembled WGS sequence"/>
</dbReference>
<feature type="domain" description="Methyltransferase" evidence="3">
    <location>
        <begin position="41"/>
        <end position="132"/>
    </location>
</feature>
<organism evidence="4 5">
    <name type="scientific">Fulvivirga marina</name>
    <dbReference type="NCBI Taxonomy" id="2494733"/>
    <lineage>
        <taxon>Bacteria</taxon>
        <taxon>Pseudomonadati</taxon>
        <taxon>Bacteroidota</taxon>
        <taxon>Cytophagia</taxon>
        <taxon>Cytophagales</taxon>
        <taxon>Fulvivirgaceae</taxon>
        <taxon>Fulvivirga</taxon>
    </lineage>
</organism>
<dbReference type="Gene3D" id="3.40.50.150">
    <property type="entry name" value="Vaccinia Virus protein VP39"/>
    <property type="match status" value="1"/>
</dbReference>
<dbReference type="GO" id="GO:0008168">
    <property type="term" value="F:methyltransferase activity"/>
    <property type="evidence" value="ECO:0007669"/>
    <property type="project" value="UniProtKB-KW"/>
</dbReference>
<evidence type="ECO:0000256" key="2">
    <source>
        <dbReference type="ARBA" id="ARBA00022679"/>
    </source>
</evidence>
<dbReference type="PANTHER" id="PTHR43861:SF1">
    <property type="entry name" value="TRANS-ACONITATE 2-METHYLTRANSFERASE"/>
    <property type="match status" value="1"/>
</dbReference>
<dbReference type="GO" id="GO:0032259">
    <property type="term" value="P:methylation"/>
    <property type="evidence" value="ECO:0007669"/>
    <property type="project" value="UniProtKB-KW"/>
</dbReference>
<proteinExistence type="predicted"/>
<evidence type="ECO:0000313" key="4">
    <source>
        <dbReference type="EMBL" id="MBL6447985.1"/>
    </source>
</evidence>
<keyword evidence="1 4" id="KW-0489">Methyltransferase</keyword>
<sequence length="208" mass="23851">MNNQEGYNNWAATYDTVANKTRDLEAEVLRKILTGRKFNHILEAGCGTGKNTRWLASLTNNLTAFDLSEEMMDKARKKVSDTNVTFQQVDLTQSWPELPQPADLIVSSLVLEHIEHLDFIFKQANIALANGGLFYICELHPFKQYSGSKARYETDERLVVLKCFTHHLSDFIKAAGKQGFSLTEVDEWFDTDRQNEIPRLVSFVFRKI</sequence>
<dbReference type="RefSeq" id="WP_202857525.1">
    <property type="nucleotide sequence ID" value="NZ_JAEUGD010000058.1"/>
</dbReference>
<dbReference type="PANTHER" id="PTHR43861">
    <property type="entry name" value="TRANS-ACONITATE 2-METHYLTRANSFERASE-RELATED"/>
    <property type="match status" value="1"/>
</dbReference>
<dbReference type="InterPro" id="IPR029063">
    <property type="entry name" value="SAM-dependent_MTases_sf"/>
</dbReference>
<dbReference type="Pfam" id="PF13649">
    <property type="entry name" value="Methyltransf_25"/>
    <property type="match status" value="1"/>
</dbReference>
<gene>
    <name evidence="4" type="ORF">JMN32_16835</name>
</gene>
<dbReference type="SUPFAM" id="SSF53335">
    <property type="entry name" value="S-adenosyl-L-methionine-dependent methyltransferases"/>
    <property type="match status" value="1"/>
</dbReference>
<dbReference type="EMBL" id="JAEUGD010000058">
    <property type="protein sequence ID" value="MBL6447985.1"/>
    <property type="molecule type" value="Genomic_DNA"/>
</dbReference>
<evidence type="ECO:0000313" key="5">
    <source>
        <dbReference type="Proteomes" id="UP000614216"/>
    </source>
</evidence>
<dbReference type="CDD" id="cd02440">
    <property type="entry name" value="AdoMet_MTases"/>
    <property type="match status" value="1"/>
</dbReference>
<keyword evidence="2" id="KW-0808">Transferase</keyword>
<evidence type="ECO:0000259" key="3">
    <source>
        <dbReference type="Pfam" id="PF13649"/>
    </source>
</evidence>
<protein>
    <submittedName>
        <fullName evidence="4">Methyltransferase domain-containing protein</fullName>
    </submittedName>
</protein>
<accession>A0A937FXI1</accession>
<keyword evidence="5" id="KW-1185">Reference proteome</keyword>
<comment type="caution">
    <text evidence="4">The sequence shown here is derived from an EMBL/GenBank/DDBJ whole genome shotgun (WGS) entry which is preliminary data.</text>
</comment>
<dbReference type="AlphaFoldDB" id="A0A937FXI1"/>
<reference evidence="4" key="1">
    <citation type="submission" date="2021-01" db="EMBL/GenBank/DDBJ databases">
        <title>Fulvivirga kasyanovii gen. nov., sp nov., a novel member of the phylum Bacteroidetes isolated from seawater in a mussel farm.</title>
        <authorList>
            <person name="Zhao L.-H."/>
            <person name="Wang Z.-J."/>
        </authorList>
    </citation>
    <scope>NUCLEOTIDE SEQUENCE</scope>
    <source>
        <strain evidence="4">29W222</strain>
    </source>
</reference>
<name>A0A937FXI1_9BACT</name>